<proteinExistence type="predicted"/>
<accession>A0ACB9RRB6</accession>
<evidence type="ECO:0000313" key="1">
    <source>
        <dbReference type="EMBL" id="KAI4381434.1"/>
    </source>
</evidence>
<dbReference type="Proteomes" id="UP001057402">
    <property type="component" value="Chromosome 3"/>
</dbReference>
<reference evidence="2" key="1">
    <citation type="journal article" date="2023" name="Front. Plant Sci.">
        <title>Chromosomal-level genome assembly of Melastoma candidum provides insights into trichome evolution.</title>
        <authorList>
            <person name="Zhong Y."/>
            <person name="Wu W."/>
            <person name="Sun C."/>
            <person name="Zou P."/>
            <person name="Liu Y."/>
            <person name="Dai S."/>
            <person name="Zhou R."/>
        </authorList>
    </citation>
    <scope>NUCLEOTIDE SEQUENCE [LARGE SCALE GENOMIC DNA]</scope>
</reference>
<keyword evidence="2" id="KW-1185">Reference proteome</keyword>
<gene>
    <name evidence="1" type="ORF">MLD38_007504</name>
</gene>
<dbReference type="EMBL" id="CM042882">
    <property type="protein sequence ID" value="KAI4381434.1"/>
    <property type="molecule type" value="Genomic_DNA"/>
</dbReference>
<protein>
    <submittedName>
        <fullName evidence="1">Uncharacterized protein</fullName>
    </submittedName>
</protein>
<comment type="caution">
    <text evidence="1">The sequence shown here is derived from an EMBL/GenBank/DDBJ whole genome shotgun (WGS) entry which is preliminary data.</text>
</comment>
<evidence type="ECO:0000313" key="2">
    <source>
        <dbReference type="Proteomes" id="UP001057402"/>
    </source>
</evidence>
<sequence length="135" mass="15237">MGFREDVGDPPRHQHDRVLIKKQGISTRRNSQSFDLSTTSLASIESLTMPPVQEVVLSADIRCAECQKRITDFMSRMNGTESVVVNVTEKKVILSCKYPDPMPPPRSKGQVVSYRKIIPLNKMAVIKRIFRSSFG</sequence>
<organism evidence="1 2">
    <name type="scientific">Melastoma candidum</name>
    <dbReference type="NCBI Taxonomy" id="119954"/>
    <lineage>
        <taxon>Eukaryota</taxon>
        <taxon>Viridiplantae</taxon>
        <taxon>Streptophyta</taxon>
        <taxon>Embryophyta</taxon>
        <taxon>Tracheophyta</taxon>
        <taxon>Spermatophyta</taxon>
        <taxon>Magnoliopsida</taxon>
        <taxon>eudicotyledons</taxon>
        <taxon>Gunneridae</taxon>
        <taxon>Pentapetalae</taxon>
        <taxon>rosids</taxon>
        <taxon>malvids</taxon>
        <taxon>Myrtales</taxon>
        <taxon>Melastomataceae</taxon>
        <taxon>Melastomatoideae</taxon>
        <taxon>Melastomateae</taxon>
        <taxon>Melastoma</taxon>
    </lineage>
</organism>
<name>A0ACB9RRB6_9MYRT</name>